<reference evidence="8" key="1">
    <citation type="journal article" date="2023" name="Mol. Phylogenet. Evol.">
        <title>Genome-scale phylogeny and comparative genomics of the fungal order Sordariales.</title>
        <authorList>
            <person name="Hensen N."/>
            <person name="Bonometti L."/>
            <person name="Westerberg I."/>
            <person name="Brannstrom I.O."/>
            <person name="Guillou S."/>
            <person name="Cros-Aarteil S."/>
            <person name="Calhoun S."/>
            <person name="Haridas S."/>
            <person name="Kuo A."/>
            <person name="Mondo S."/>
            <person name="Pangilinan J."/>
            <person name="Riley R."/>
            <person name="LaButti K."/>
            <person name="Andreopoulos B."/>
            <person name="Lipzen A."/>
            <person name="Chen C."/>
            <person name="Yan M."/>
            <person name="Daum C."/>
            <person name="Ng V."/>
            <person name="Clum A."/>
            <person name="Steindorff A."/>
            <person name="Ohm R.A."/>
            <person name="Martin F."/>
            <person name="Silar P."/>
            <person name="Natvig D.O."/>
            <person name="Lalanne C."/>
            <person name="Gautier V."/>
            <person name="Ament-Velasquez S.L."/>
            <person name="Kruys A."/>
            <person name="Hutchinson M.I."/>
            <person name="Powell A.J."/>
            <person name="Barry K."/>
            <person name="Miller A.N."/>
            <person name="Grigoriev I.V."/>
            <person name="Debuchy R."/>
            <person name="Gladieux P."/>
            <person name="Hiltunen Thoren M."/>
            <person name="Johannesson H."/>
        </authorList>
    </citation>
    <scope>NUCLEOTIDE SEQUENCE</scope>
    <source>
        <strain evidence="8">CBS 232.78</strain>
    </source>
</reference>
<dbReference type="Pfam" id="PF08531">
    <property type="entry name" value="Bac_rhamnosid_N"/>
    <property type="match status" value="1"/>
</dbReference>
<comment type="catalytic activity">
    <reaction evidence="1">
        <text>Hydrolysis of terminal non-reducing alpha-L-rhamnose residues in alpha-L-rhamnosides.</text>
        <dbReference type="EC" id="3.2.1.40"/>
    </reaction>
</comment>
<dbReference type="PIRSF" id="PIRSF010631">
    <property type="entry name" value="A-rhamnsds"/>
    <property type="match status" value="1"/>
</dbReference>
<dbReference type="Pfam" id="PF05592">
    <property type="entry name" value="Bac_rhamnosid"/>
    <property type="match status" value="1"/>
</dbReference>
<dbReference type="InterPro" id="IPR012341">
    <property type="entry name" value="6hp_glycosidase-like_sf"/>
</dbReference>
<organism evidence="8 9">
    <name type="scientific">Podospora didyma</name>
    <dbReference type="NCBI Taxonomy" id="330526"/>
    <lineage>
        <taxon>Eukaryota</taxon>
        <taxon>Fungi</taxon>
        <taxon>Dikarya</taxon>
        <taxon>Ascomycota</taxon>
        <taxon>Pezizomycotina</taxon>
        <taxon>Sordariomycetes</taxon>
        <taxon>Sordariomycetidae</taxon>
        <taxon>Sordariales</taxon>
        <taxon>Podosporaceae</taxon>
        <taxon>Podospora</taxon>
    </lineage>
</organism>
<keyword evidence="9" id="KW-1185">Reference proteome</keyword>
<evidence type="ECO:0000259" key="7">
    <source>
        <dbReference type="Pfam" id="PF17390"/>
    </source>
</evidence>
<evidence type="ECO:0000256" key="2">
    <source>
        <dbReference type="ARBA" id="ARBA00012652"/>
    </source>
</evidence>
<name>A0AAE0NCB5_9PEZI</name>
<dbReference type="PANTHER" id="PTHR33307">
    <property type="entry name" value="ALPHA-RHAMNOSIDASE (EUROFUNG)"/>
    <property type="match status" value="1"/>
</dbReference>
<comment type="caution">
    <text evidence="8">The sequence shown here is derived from an EMBL/GenBank/DDBJ whole genome shotgun (WGS) entry which is preliminary data.</text>
</comment>
<dbReference type="EMBL" id="JAULSW010000006">
    <property type="protein sequence ID" value="KAK3378133.1"/>
    <property type="molecule type" value="Genomic_DNA"/>
</dbReference>
<evidence type="ECO:0000259" key="6">
    <source>
        <dbReference type="Pfam" id="PF17389"/>
    </source>
</evidence>
<dbReference type="Proteomes" id="UP001285441">
    <property type="component" value="Unassembled WGS sequence"/>
</dbReference>
<dbReference type="Gene3D" id="1.50.10.10">
    <property type="match status" value="1"/>
</dbReference>
<evidence type="ECO:0000313" key="9">
    <source>
        <dbReference type="Proteomes" id="UP001285441"/>
    </source>
</evidence>
<evidence type="ECO:0000259" key="4">
    <source>
        <dbReference type="Pfam" id="PF05592"/>
    </source>
</evidence>
<reference evidence="8" key="2">
    <citation type="submission" date="2023-06" db="EMBL/GenBank/DDBJ databases">
        <authorList>
            <consortium name="Lawrence Berkeley National Laboratory"/>
            <person name="Haridas S."/>
            <person name="Hensen N."/>
            <person name="Bonometti L."/>
            <person name="Westerberg I."/>
            <person name="Brannstrom I.O."/>
            <person name="Guillou S."/>
            <person name="Cros-Aarteil S."/>
            <person name="Calhoun S."/>
            <person name="Kuo A."/>
            <person name="Mondo S."/>
            <person name="Pangilinan J."/>
            <person name="Riley R."/>
            <person name="LaButti K."/>
            <person name="Andreopoulos B."/>
            <person name="Lipzen A."/>
            <person name="Chen C."/>
            <person name="Yanf M."/>
            <person name="Daum C."/>
            <person name="Ng V."/>
            <person name="Clum A."/>
            <person name="Steindorff A."/>
            <person name="Ohm R."/>
            <person name="Martin F."/>
            <person name="Silar P."/>
            <person name="Natvig D."/>
            <person name="Lalanne C."/>
            <person name="Gautier V."/>
            <person name="Ament-velasquez S.L."/>
            <person name="Kruys A."/>
            <person name="Hutchinson M.I."/>
            <person name="Powell A.J."/>
            <person name="Barry K."/>
            <person name="Miller A.N."/>
            <person name="Grigoriev I.V."/>
            <person name="Debuchy R."/>
            <person name="Gladieux P."/>
            <person name="Thoren M.H."/>
            <person name="Johannesson H."/>
        </authorList>
    </citation>
    <scope>NUCLEOTIDE SEQUENCE</scope>
    <source>
        <strain evidence="8">CBS 232.78</strain>
    </source>
</reference>
<dbReference type="Gene3D" id="2.60.40.10">
    <property type="entry name" value="Immunoglobulins"/>
    <property type="match status" value="1"/>
</dbReference>
<dbReference type="GO" id="GO:0005975">
    <property type="term" value="P:carbohydrate metabolic process"/>
    <property type="evidence" value="ECO:0007669"/>
    <property type="project" value="InterPro"/>
</dbReference>
<evidence type="ECO:0000256" key="3">
    <source>
        <dbReference type="ARBA" id="ARBA00022801"/>
    </source>
</evidence>
<dbReference type="InterPro" id="IPR008928">
    <property type="entry name" value="6-hairpin_glycosidase_sf"/>
</dbReference>
<keyword evidence="3" id="KW-0378">Hydrolase</keyword>
<protein>
    <recommendedName>
        <fullName evidence="2">alpha-L-rhamnosidase</fullName>
        <ecNumber evidence="2">3.2.1.40</ecNumber>
    </recommendedName>
</protein>
<dbReference type="InterPro" id="IPR013783">
    <property type="entry name" value="Ig-like_fold"/>
</dbReference>
<feature type="domain" description="Alpha-L-rhamnosidase concanavalin-like" evidence="4">
    <location>
        <begin position="335"/>
        <end position="433"/>
    </location>
</feature>
<evidence type="ECO:0000256" key="1">
    <source>
        <dbReference type="ARBA" id="ARBA00001445"/>
    </source>
</evidence>
<dbReference type="EC" id="3.2.1.40" evidence="2"/>
<evidence type="ECO:0000313" key="8">
    <source>
        <dbReference type="EMBL" id="KAK3378133.1"/>
    </source>
</evidence>
<dbReference type="GO" id="GO:0030596">
    <property type="term" value="F:alpha-L-rhamnosidase activity"/>
    <property type="evidence" value="ECO:0007669"/>
    <property type="project" value="UniProtKB-EC"/>
</dbReference>
<dbReference type="InterPro" id="IPR035396">
    <property type="entry name" value="Bac_rhamnosid6H"/>
</dbReference>
<dbReference type="Gene3D" id="2.60.120.260">
    <property type="entry name" value="Galactose-binding domain-like"/>
    <property type="match status" value="2"/>
</dbReference>
<dbReference type="SUPFAM" id="SSF48208">
    <property type="entry name" value="Six-hairpin glycosidases"/>
    <property type="match status" value="1"/>
</dbReference>
<dbReference type="PANTHER" id="PTHR33307:SF6">
    <property type="entry name" value="ALPHA-RHAMNOSIDASE (EUROFUNG)-RELATED"/>
    <property type="match status" value="1"/>
</dbReference>
<dbReference type="InterPro" id="IPR036116">
    <property type="entry name" value="FN3_sf"/>
</dbReference>
<proteinExistence type="predicted"/>
<feature type="domain" description="Alpha-L-rhamnosidase six-hairpin glycosidase" evidence="6">
    <location>
        <begin position="438"/>
        <end position="790"/>
    </location>
</feature>
<feature type="domain" description="Bacterial alpha-L-rhamnosidase N-terminal" evidence="5">
    <location>
        <begin position="152"/>
        <end position="322"/>
    </location>
</feature>
<dbReference type="Pfam" id="PF17389">
    <property type="entry name" value="Bac_rhamnosid6H"/>
    <property type="match status" value="1"/>
</dbReference>
<accession>A0AAE0NCB5</accession>
<dbReference type="InterPro" id="IPR016007">
    <property type="entry name" value="Alpha_rhamnosid"/>
</dbReference>
<dbReference type="Pfam" id="PF17390">
    <property type="entry name" value="Bac_rhamnosid_C"/>
    <property type="match status" value="1"/>
</dbReference>
<dbReference type="InterPro" id="IPR008902">
    <property type="entry name" value="Rhamnosid_concanavalin"/>
</dbReference>
<dbReference type="Gene3D" id="2.60.420.10">
    <property type="entry name" value="Maltose phosphorylase, domain 3"/>
    <property type="match status" value="1"/>
</dbReference>
<dbReference type="Pfam" id="PF25788">
    <property type="entry name" value="Ig_Rha78A_N"/>
    <property type="match status" value="1"/>
</dbReference>
<sequence>MVLVRTGLQVSAPRIEYGVQLGIGETWPRLSWTILSDVEGWRQERYEVAVWRNGSKQRTSIVRESAGQVFEEWPFTPLVSRDRIEVAVRVYGGGGSGVCYWSPWSERTTAEAGLILHADWSAAADFISPRSYGGMDGPAPIVFTRVEVKGAPVRARLYVTAKGLYEFSVNGVKVGADVLTPGWTAYQKRLRYQTYDITALLAGGGAGGGSRTRSYLLSAVLGNGWYRGQLVWPGNRSSYGDRLALLAQLELTFADGSSRTITTDRTWRACESGIMFDDLYDGQTRDLGVDNVDPESRPCEGVVVLEGGWPDLVAPTAPPVCVTETVAAVSCFLSPSGKLIFDFGQNLVGWVQATIRGGTAGDQARIRHAEVLENGELGIRPLRSAKATDTYLLKGGAGEVETLQPTFTFHGFRYAEITTIHKVELEHVRALVIGSKLRRTGWFTSSDPQLNQLHRNVVWSMRGNFLDIPTDCPARDERLGWTGDIQVFAPTANFLFNTSGFLSGWLSELAAEQKPDGGVPNIIPDVLRQADPSAAGWGDAAAVVPLSLFDAYSDRRVLERQYTSMAAWVRKVQHIAGPHCYLRGDECDQFGDWLDPTAPPDEPGNAQAHRGVVATAYLARSAHLVARAAKVLGHADDASQFEALHARVVDAFSHHYVSSSSSSGSVILSDCQTVYALAIVWGLLNKATARHASRRLAELVRAANYRVSTGFLGTPVILAALQAAGHADLAMRMLLQGEVPGWLYPVSMGATTIWERWDSMLPDGSINPGSMTSFNHYVYGAVADWMHEAVAGLAALEPGYRRIRVRPIDSLLLTSATARHESSYGMIEVSWTRNNDDGVFCLQVLIPVGVTAEVWMPGCCSNSPPIELTNGKHTIIKETRDSLTG</sequence>
<feature type="domain" description="Alpha-L-rhamnosidase C-terminal" evidence="7">
    <location>
        <begin position="792"/>
        <end position="858"/>
    </location>
</feature>
<gene>
    <name evidence="8" type="ORF">B0H63DRAFT_237711</name>
</gene>
<dbReference type="InterPro" id="IPR013737">
    <property type="entry name" value="Bac_rhamnosid_N"/>
</dbReference>
<dbReference type="AlphaFoldDB" id="A0AAE0NCB5"/>
<dbReference type="InterPro" id="IPR035398">
    <property type="entry name" value="Bac_rhamnosid_C"/>
</dbReference>
<evidence type="ECO:0000259" key="5">
    <source>
        <dbReference type="Pfam" id="PF08531"/>
    </source>
</evidence>
<dbReference type="SUPFAM" id="SSF49265">
    <property type="entry name" value="Fibronectin type III"/>
    <property type="match status" value="1"/>
</dbReference>